<organism evidence="2 3">
    <name type="scientific">Terrabacter aerolatus</name>
    <dbReference type="NCBI Taxonomy" id="422442"/>
    <lineage>
        <taxon>Bacteria</taxon>
        <taxon>Bacillati</taxon>
        <taxon>Actinomycetota</taxon>
        <taxon>Actinomycetes</taxon>
        <taxon>Micrococcales</taxon>
        <taxon>Intrasporangiaceae</taxon>
        <taxon>Terrabacter</taxon>
    </lineage>
</organism>
<sequence length="305" mass="31121">MLRTKGTNETFPDRGTAVHRRSNRAGRSAAVAVISTVLLLLAGPAFAIAPAGADKSNARALTTTTASLSPGQSGWVSVVWTADQTVTDWSTTVSAPKGVTVTYPTTRGGADTSLYGSDTLVGTTRDFTSFKLKVPYTQTTSFQVVLTSRYSVGVGNSANGNGNGNAGNNGNGNGNSGSFTTTATVTVPVQAASGPTFTQQTTSLAIKAGSSGFERIAFTGGQADLTDFSVRLGDLPAGLEVAYPGDRASAGLNGDQTLVGGSADYVGVRFIATDLRPGTYSIPVLISYTAAAPQTRTASLTLNVS</sequence>
<evidence type="ECO:0000256" key="1">
    <source>
        <dbReference type="SAM" id="MobiDB-lite"/>
    </source>
</evidence>
<dbReference type="Proteomes" id="UP000321534">
    <property type="component" value="Unassembled WGS sequence"/>
</dbReference>
<reference evidence="2 3" key="1">
    <citation type="submission" date="2019-07" db="EMBL/GenBank/DDBJ databases">
        <title>Whole genome shotgun sequence of Terrabacter aerolatus NBRC 106305.</title>
        <authorList>
            <person name="Hosoyama A."/>
            <person name="Uohara A."/>
            <person name="Ohji S."/>
            <person name="Ichikawa N."/>
        </authorList>
    </citation>
    <scope>NUCLEOTIDE SEQUENCE [LARGE SCALE GENOMIC DNA]</scope>
    <source>
        <strain evidence="2 3">NBRC 106305</strain>
    </source>
</reference>
<dbReference type="AlphaFoldDB" id="A0A512D2B0"/>
<protein>
    <submittedName>
        <fullName evidence="2">Uncharacterized protein</fullName>
    </submittedName>
</protein>
<feature type="compositionally biased region" description="Polar residues" evidence="1">
    <location>
        <begin position="1"/>
        <end position="10"/>
    </location>
</feature>
<comment type="caution">
    <text evidence="2">The sequence shown here is derived from an EMBL/GenBank/DDBJ whole genome shotgun (WGS) entry which is preliminary data.</text>
</comment>
<evidence type="ECO:0000313" key="3">
    <source>
        <dbReference type="Proteomes" id="UP000321534"/>
    </source>
</evidence>
<name>A0A512D2B0_9MICO</name>
<gene>
    <name evidence="2" type="ORF">TAE01_24160</name>
</gene>
<feature type="region of interest" description="Disordered" evidence="1">
    <location>
        <begin position="161"/>
        <end position="181"/>
    </location>
</feature>
<evidence type="ECO:0000313" key="2">
    <source>
        <dbReference type="EMBL" id="GEO30606.1"/>
    </source>
</evidence>
<dbReference type="EMBL" id="BJYX01000012">
    <property type="protein sequence ID" value="GEO30606.1"/>
    <property type="molecule type" value="Genomic_DNA"/>
</dbReference>
<feature type="compositionally biased region" description="Gly residues" evidence="1">
    <location>
        <begin position="161"/>
        <end position="175"/>
    </location>
</feature>
<keyword evidence="3" id="KW-1185">Reference proteome</keyword>
<accession>A0A512D2B0</accession>
<feature type="region of interest" description="Disordered" evidence="1">
    <location>
        <begin position="1"/>
        <end position="22"/>
    </location>
</feature>
<proteinExistence type="predicted"/>